<dbReference type="PRINTS" id="PR00463">
    <property type="entry name" value="EP450I"/>
</dbReference>
<dbReference type="Pfam" id="PF00067">
    <property type="entry name" value="p450"/>
    <property type="match status" value="1"/>
</dbReference>
<keyword evidence="5 7" id="KW-0408">Iron</keyword>
<evidence type="ECO:0000256" key="5">
    <source>
        <dbReference type="ARBA" id="ARBA00023004"/>
    </source>
</evidence>
<comment type="caution">
    <text evidence="9">The sequence shown here is derived from an EMBL/GenBank/DDBJ whole genome shotgun (WGS) entry which is preliminary data.</text>
</comment>
<keyword evidence="6 8" id="KW-0503">Monooxygenase</keyword>
<evidence type="ECO:0000256" key="1">
    <source>
        <dbReference type="ARBA" id="ARBA00001971"/>
    </source>
</evidence>
<dbReference type="InterPro" id="IPR001128">
    <property type="entry name" value="Cyt_P450"/>
</dbReference>
<evidence type="ECO:0000256" key="6">
    <source>
        <dbReference type="ARBA" id="ARBA00023033"/>
    </source>
</evidence>
<evidence type="ECO:0000313" key="9">
    <source>
        <dbReference type="EMBL" id="KAJ3480750.1"/>
    </source>
</evidence>
<evidence type="ECO:0000256" key="8">
    <source>
        <dbReference type="RuleBase" id="RU000461"/>
    </source>
</evidence>
<dbReference type="PANTHER" id="PTHR46206:SF6">
    <property type="entry name" value="CYTOCHROME P450 MONOOXYGENASE AN1598-RELATED"/>
    <property type="match status" value="1"/>
</dbReference>
<dbReference type="AlphaFoldDB" id="A0AAD5UY28"/>
<proteinExistence type="inferred from homology"/>
<dbReference type="Gene3D" id="1.10.630.10">
    <property type="entry name" value="Cytochrome P450"/>
    <property type="match status" value="1"/>
</dbReference>
<gene>
    <name evidence="9" type="ORF">NLI96_g8125</name>
</gene>
<reference evidence="9" key="1">
    <citation type="submission" date="2022-07" db="EMBL/GenBank/DDBJ databases">
        <title>Genome Sequence of Physisporinus lineatus.</title>
        <authorList>
            <person name="Buettner E."/>
        </authorList>
    </citation>
    <scope>NUCLEOTIDE SEQUENCE</scope>
    <source>
        <strain evidence="9">VT162</strain>
    </source>
</reference>
<evidence type="ECO:0000256" key="4">
    <source>
        <dbReference type="ARBA" id="ARBA00023002"/>
    </source>
</evidence>
<sequence length="277" mass="31468">MAKYLVTNIPSSVARGVKHLKSVIEERYRLIEEHGSNWEGKPNDMLMWLMEEATGKEKNVEALVIRILAVNFAAIHTSSMSFGDALFRLASHPEYIAPMRAEVEAVIASDGWTKLALQKMRKVDSFLRECQRVHGIASIAMSRRAMKDFQFSDGTFIPKGTYLSLPVLSTHTDSEYYEEPNVFNPWRFSDIREEEGERLKHQMVSTSSQYIAFGHGKHACPGRFFAANELKCMMAHLVLNYDVRMEQEGVMPVSDALMFGISPNPKAEVLFRKRQGS</sequence>
<keyword evidence="7 8" id="KW-0349">Heme</keyword>
<dbReference type="InterPro" id="IPR002401">
    <property type="entry name" value="Cyt_P450_E_grp-I"/>
</dbReference>
<dbReference type="GO" id="GO:0004497">
    <property type="term" value="F:monooxygenase activity"/>
    <property type="evidence" value="ECO:0007669"/>
    <property type="project" value="UniProtKB-KW"/>
</dbReference>
<feature type="binding site" description="axial binding residue" evidence="7">
    <location>
        <position position="220"/>
    </location>
    <ligand>
        <name>heme</name>
        <dbReference type="ChEBI" id="CHEBI:30413"/>
    </ligand>
    <ligandPart>
        <name>Fe</name>
        <dbReference type="ChEBI" id="CHEBI:18248"/>
    </ligandPart>
</feature>
<dbReference type="SUPFAM" id="SSF48264">
    <property type="entry name" value="Cytochrome P450"/>
    <property type="match status" value="1"/>
</dbReference>
<dbReference type="PANTHER" id="PTHR46206">
    <property type="entry name" value="CYTOCHROME P450"/>
    <property type="match status" value="1"/>
</dbReference>
<dbReference type="GO" id="GO:0016705">
    <property type="term" value="F:oxidoreductase activity, acting on paired donors, with incorporation or reduction of molecular oxygen"/>
    <property type="evidence" value="ECO:0007669"/>
    <property type="project" value="InterPro"/>
</dbReference>
<comment type="cofactor">
    <cofactor evidence="1 7">
        <name>heme</name>
        <dbReference type="ChEBI" id="CHEBI:30413"/>
    </cofactor>
</comment>
<keyword evidence="4 8" id="KW-0560">Oxidoreductase</keyword>
<evidence type="ECO:0000256" key="7">
    <source>
        <dbReference type="PIRSR" id="PIRSR602401-1"/>
    </source>
</evidence>
<dbReference type="CDD" id="cd11041">
    <property type="entry name" value="CYP503A1-like"/>
    <property type="match status" value="1"/>
</dbReference>
<evidence type="ECO:0000256" key="3">
    <source>
        <dbReference type="ARBA" id="ARBA00022723"/>
    </source>
</evidence>
<keyword evidence="3 7" id="KW-0479">Metal-binding</keyword>
<dbReference type="Proteomes" id="UP001212997">
    <property type="component" value="Unassembled WGS sequence"/>
</dbReference>
<protein>
    <recommendedName>
        <fullName evidence="11">Cytochrome P450</fullName>
    </recommendedName>
</protein>
<dbReference type="GO" id="GO:0020037">
    <property type="term" value="F:heme binding"/>
    <property type="evidence" value="ECO:0007669"/>
    <property type="project" value="InterPro"/>
</dbReference>
<dbReference type="GO" id="GO:0005506">
    <property type="term" value="F:iron ion binding"/>
    <property type="evidence" value="ECO:0007669"/>
    <property type="project" value="InterPro"/>
</dbReference>
<evidence type="ECO:0000256" key="2">
    <source>
        <dbReference type="ARBA" id="ARBA00010617"/>
    </source>
</evidence>
<name>A0AAD5UY28_9APHY</name>
<dbReference type="PROSITE" id="PS00086">
    <property type="entry name" value="CYTOCHROME_P450"/>
    <property type="match status" value="1"/>
</dbReference>
<accession>A0AAD5UY28</accession>
<evidence type="ECO:0008006" key="11">
    <source>
        <dbReference type="Google" id="ProtNLM"/>
    </source>
</evidence>
<comment type="similarity">
    <text evidence="2 8">Belongs to the cytochrome P450 family.</text>
</comment>
<dbReference type="InterPro" id="IPR036396">
    <property type="entry name" value="Cyt_P450_sf"/>
</dbReference>
<evidence type="ECO:0000313" key="10">
    <source>
        <dbReference type="Proteomes" id="UP001212997"/>
    </source>
</evidence>
<dbReference type="EMBL" id="JANAWD010000357">
    <property type="protein sequence ID" value="KAJ3480750.1"/>
    <property type="molecule type" value="Genomic_DNA"/>
</dbReference>
<organism evidence="9 10">
    <name type="scientific">Meripilus lineatus</name>
    <dbReference type="NCBI Taxonomy" id="2056292"/>
    <lineage>
        <taxon>Eukaryota</taxon>
        <taxon>Fungi</taxon>
        <taxon>Dikarya</taxon>
        <taxon>Basidiomycota</taxon>
        <taxon>Agaricomycotina</taxon>
        <taxon>Agaricomycetes</taxon>
        <taxon>Polyporales</taxon>
        <taxon>Meripilaceae</taxon>
        <taxon>Meripilus</taxon>
    </lineage>
</organism>
<keyword evidence="10" id="KW-1185">Reference proteome</keyword>
<dbReference type="InterPro" id="IPR017972">
    <property type="entry name" value="Cyt_P450_CS"/>
</dbReference>